<comment type="caution">
    <text evidence="12">The sequence shown here is derived from an EMBL/GenBank/DDBJ whole genome shotgun (WGS) entry which is preliminary data.</text>
</comment>
<dbReference type="EC" id="5.2.1.8" evidence="4"/>
<evidence type="ECO:0000256" key="6">
    <source>
        <dbReference type="ARBA" id="ARBA00023110"/>
    </source>
</evidence>
<gene>
    <name evidence="12" type="ORF">COW82_01970</name>
</gene>
<feature type="domain" description="Trigger factor ribosome-binding bacterial" evidence="10">
    <location>
        <begin position="3"/>
        <end position="147"/>
    </location>
</feature>
<dbReference type="GO" id="GO:0015031">
    <property type="term" value="P:protein transport"/>
    <property type="evidence" value="ECO:0007669"/>
    <property type="project" value="InterPro"/>
</dbReference>
<dbReference type="InterPro" id="IPR008881">
    <property type="entry name" value="Trigger_fac_ribosome-bd_bac"/>
</dbReference>
<dbReference type="AlphaFoldDB" id="A0A2H0DXY8"/>
<evidence type="ECO:0000259" key="11">
    <source>
        <dbReference type="Pfam" id="PF05698"/>
    </source>
</evidence>
<dbReference type="InterPro" id="IPR036611">
    <property type="entry name" value="Trigger_fac_ribosome-bd_sf"/>
</dbReference>
<dbReference type="PANTHER" id="PTHR30560:SF3">
    <property type="entry name" value="TRIGGER FACTOR-LIKE PROTEIN TIG, CHLOROPLASTIC"/>
    <property type="match status" value="1"/>
</dbReference>
<keyword evidence="6" id="KW-0697">Rotamase</keyword>
<evidence type="ECO:0000256" key="3">
    <source>
        <dbReference type="ARBA" id="ARBA00005464"/>
    </source>
</evidence>
<dbReference type="InterPro" id="IPR005215">
    <property type="entry name" value="Trig_fac"/>
</dbReference>
<dbReference type="Proteomes" id="UP000231276">
    <property type="component" value="Unassembled WGS sequence"/>
</dbReference>
<evidence type="ECO:0000256" key="9">
    <source>
        <dbReference type="ARBA" id="ARBA00029986"/>
    </source>
</evidence>
<dbReference type="InterPro" id="IPR027304">
    <property type="entry name" value="Trigger_fact/SurA_dom_sf"/>
</dbReference>
<organism evidence="12 13">
    <name type="scientific">Candidatus Campbellbacteria bacterium CG22_combo_CG10-13_8_21_14_all_43_18</name>
    <dbReference type="NCBI Taxonomy" id="1974530"/>
    <lineage>
        <taxon>Bacteria</taxon>
        <taxon>Candidatus Campbelliibacteriota</taxon>
    </lineage>
</organism>
<dbReference type="GO" id="GO:0043335">
    <property type="term" value="P:protein unfolding"/>
    <property type="evidence" value="ECO:0007669"/>
    <property type="project" value="TreeGrafter"/>
</dbReference>
<name>A0A2H0DXY8_9BACT</name>
<dbReference type="Gene3D" id="1.10.3120.10">
    <property type="entry name" value="Trigger factor, C-terminal domain"/>
    <property type="match status" value="1"/>
</dbReference>
<accession>A0A2H0DXY8</accession>
<sequence>MFEIKIKKLPKSEIEIEGQLPFSFLEEHKVQALKKLGANLRVPGFREGHLPEKIILGKVGEANLLKEMAELALSKTYPQIIIQNKIDPIEKPNVSITKLARGNPLGFKMRLAVMPEIKLPDYQEIAEEIFSKKETFEATKEDKENLIGELLESQKEEDGKKSELSDEFVKNLGDFKNLEDFNKKIEEGIKKEKEFRDREKKRLRLMEEIIAKTELGLPDIITESELQKMIAGFKADIERVGLKTDGYLKESGKTEDDLRKEWRGEAEKRAKGRLILNKIAITESLVANEKEIEHEVEHILSHHPKADRERAKLYAEQMLTNEKVFRFLEKQEKLK</sequence>
<dbReference type="GO" id="GO:0051083">
    <property type="term" value="P:'de novo' cotranslational protein folding"/>
    <property type="evidence" value="ECO:0007669"/>
    <property type="project" value="TreeGrafter"/>
</dbReference>
<dbReference type="SUPFAM" id="SSF102735">
    <property type="entry name" value="Trigger factor ribosome-binding domain"/>
    <property type="match status" value="1"/>
</dbReference>
<comment type="similarity">
    <text evidence="3">Belongs to the FKBP-type PPIase family. Tig subfamily.</text>
</comment>
<dbReference type="InterPro" id="IPR037041">
    <property type="entry name" value="Trigger_fac_C_sf"/>
</dbReference>
<dbReference type="SUPFAM" id="SSF109998">
    <property type="entry name" value="Triger factor/SurA peptide-binding domain-like"/>
    <property type="match status" value="1"/>
</dbReference>
<evidence type="ECO:0000256" key="7">
    <source>
        <dbReference type="ARBA" id="ARBA00023186"/>
    </source>
</evidence>
<feature type="domain" description="Trigger factor C-terminal" evidence="11">
    <location>
        <begin position="178"/>
        <end position="317"/>
    </location>
</feature>
<evidence type="ECO:0000313" key="13">
    <source>
        <dbReference type="Proteomes" id="UP000231276"/>
    </source>
</evidence>
<dbReference type="PANTHER" id="PTHR30560">
    <property type="entry name" value="TRIGGER FACTOR CHAPERONE AND PEPTIDYL-PROLYL CIS/TRANS ISOMERASE"/>
    <property type="match status" value="1"/>
</dbReference>
<keyword evidence="7" id="KW-0143">Chaperone</keyword>
<dbReference type="GO" id="GO:0005737">
    <property type="term" value="C:cytoplasm"/>
    <property type="evidence" value="ECO:0007669"/>
    <property type="project" value="UniProtKB-SubCell"/>
</dbReference>
<dbReference type="EMBL" id="PCTS01000027">
    <property type="protein sequence ID" value="PIP86460.1"/>
    <property type="molecule type" value="Genomic_DNA"/>
</dbReference>
<evidence type="ECO:0000256" key="2">
    <source>
        <dbReference type="ARBA" id="ARBA00004496"/>
    </source>
</evidence>
<dbReference type="GO" id="GO:0044183">
    <property type="term" value="F:protein folding chaperone"/>
    <property type="evidence" value="ECO:0007669"/>
    <property type="project" value="TreeGrafter"/>
</dbReference>
<dbReference type="Gene3D" id="3.30.70.1050">
    <property type="entry name" value="Trigger factor ribosome-binding domain"/>
    <property type="match status" value="1"/>
</dbReference>
<evidence type="ECO:0000259" key="10">
    <source>
        <dbReference type="Pfam" id="PF05697"/>
    </source>
</evidence>
<dbReference type="Pfam" id="PF05698">
    <property type="entry name" value="Trigger_C"/>
    <property type="match status" value="1"/>
</dbReference>
<dbReference type="GO" id="GO:0003755">
    <property type="term" value="F:peptidyl-prolyl cis-trans isomerase activity"/>
    <property type="evidence" value="ECO:0007669"/>
    <property type="project" value="UniProtKB-KW"/>
</dbReference>
<evidence type="ECO:0000256" key="4">
    <source>
        <dbReference type="ARBA" id="ARBA00013194"/>
    </source>
</evidence>
<dbReference type="Pfam" id="PF05697">
    <property type="entry name" value="Trigger_N"/>
    <property type="match status" value="1"/>
</dbReference>
<evidence type="ECO:0000256" key="8">
    <source>
        <dbReference type="ARBA" id="ARBA00023235"/>
    </source>
</evidence>
<comment type="catalytic activity">
    <reaction evidence="1">
        <text>[protein]-peptidylproline (omega=180) = [protein]-peptidylproline (omega=0)</text>
        <dbReference type="Rhea" id="RHEA:16237"/>
        <dbReference type="Rhea" id="RHEA-COMP:10747"/>
        <dbReference type="Rhea" id="RHEA-COMP:10748"/>
        <dbReference type="ChEBI" id="CHEBI:83833"/>
        <dbReference type="ChEBI" id="CHEBI:83834"/>
        <dbReference type="EC" id="5.2.1.8"/>
    </reaction>
</comment>
<dbReference type="InterPro" id="IPR008880">
    <property type="entry name" value="Trigger_fac_C"/>
</dbReference>
<protein>
    <recommendedName>
        <fullName evidence="5">Trigger factor</fullName>
        <ecNumber evidence="4">5.2.1.8</ecNumber>
    </recommendedName>
    <alternativeName>
        <fullName evidence="9">PPIase</fullName>
    </alternativeName>
</protein>
<evidence type="ECO:0000256" key="1">
    <source>
        <dbReference type="ARBA" id="ARBA00000971"/>
    </source>
</evidence>
<comment type="subcellular location">
    <subcellularLocation>
        <location evidence="2">Cytoplasm</location>
    </subcellularLocation>
</comment>
<dbReference type="GO" id="GO:0043022">
    <property type="term" value="F:ribosome binding"/>
    <property type="evidence" value="ECO:0007669"/>
    <property type="project" value="TreeGrafter"/>
</dbReference>
<evidence type="ECO:0000313" key="12">
    <source>
        <dbReference type="EMBL" id="PIP86460.1"/>
    </source>
</evidence>
<reference evidence="12 13" key="1">
    <citation type="submission" date="2017-09" db="EMBL/GenBank/DDBJ databases">
        <title>Depth-based differentiation of microbial function through sediment-hosted aquifers and enrichment of novel symbionts in the deep terrestrial subsurface.</title>
        <authorList>
            <person name="Probst A.J."/>
            <person name="Ladd B."/>
            <person name="Jarett J.K."/>
            <person name="Geller-Mcgrath D.E."/>
            <person name="Sieber C.M."/>
            <person name="Emerson J.B."/>
            <person name="Anantharaman K."/>
            <person name="Thomas B.C."/>
            <person name="Malmstrom R."/>
            <person name="Stieglmeier M."/>
            <person name="Klingl A."/>
            <person name="Woyke T."/>
            <person name="Ryan C.M."/>
            <person name="Banfield J.F."/>
        </authorList>
    </citation>
    <scope>NUCLEOTIDE SEQUENCE [LARGE SCALE GENOMIC DNA]</scope>
    <source>
        <strain evidence="12">CG22_combo_CG10-13_8_21_14_all_43_18</strain>
    </source>
</reference>
<keyword evidence="8" id="KW-0413">Isomerase</keyword>
<evidence type="ECO:0000256" key="5">
    <source>
        <dbReference type="ARBA" id="ARBA00016902"/>
    </source>
</evidence>
<proteinExistence type="inferred from homology"/>